<keyword evidence="2" id="KW-1185">Reference proteome</keyword>
<reference evidence="1 2" key="1">
    <citation type="submission" date="2018-06" db="EMBL/GenBank/DDBJ databases">
        <title>Comparative genomics reveals the genomic features of Rhizophagus irregularis, R. cerebriforme, R. diaphanum and Gigaspora rosea, and their symbiotic lifestyle signature.</title>
        <authorList>
            <person name="Morin E."/>
            <person name="San Clemente H."/>
            <person name="Chen E.C.H."/>
            <person name="De La Providencia I."/>
            <person name="Hainaut M."/>
            <person name="Kuo A."/>
            <person name="Kohler A."/>
            <person name="Murat C."/>
            <person name="Tang N."/>
            <person name="Roy S."/>
            <person name="Loubradou J."/>
            <person name="Henrissat B."/>
            <person name="Grigoriev I.V."/>
            <person name="Corradi N."/>
            <person name="Roux C."/>
            <person name="Martin F.M."/>
        </authorList>
    </citation>
    <scope>NUCLEOTIDE SEQUENCE [LARGE SCALE GENOMIC DNA]</scope>
    <source>
        <strain evidence="1 2">DAOM 194757</strain>
    </source>
</reference>
<organism evidence="1 2">
    <name type="scientific">Gigaspora rosea</name>
    <dbReference type="NCBI Taxonomy" id="44941"/>
    <lineage>
        <taxon>Eukaryota</taxon>
        <taxon>Fungi</taxon>
        <taxon>Fungi incertae sedis</taxon>
        <taxon>Mucoromycota</taxon>
        <taxon>Glomeromycotina</taxon>
        <taxon>Glomeromycetes</taxon>
        <taxon>Diversisporales</taxon>
        <taxon>Gigasporaceae</taxon>
        <taxon>Gigaspora</taxon>
    </lineage>
</organism>
<dbReference type="OrthoDB" id="2405944at2759"/>
<dbReference type="AlphaFoldDB" id="A0A397UDP5"/>
<dbReference type="STRING" id="44941.A0A397UDP5"/>
<evidence type="ECO:0000313" key="2">
    <source>
        <dbReference type="Proteomes" id="UP000266673"/>
    </source>
</evidence>
<dbReference type="Proteomes" id="UP000266673">
    <property type="component" value="Unassembled WGS sequence"/>
</dbReference>
<name>A0A397UDP5_9GLOM</name>
<accession>A0A397UDP5</accession>
<gene>
    <name evidence="1" type="ORF">C2G38_2111478</name>
</gene>
<proteinExistence type="predicted"/>
<sequence>MTNNFEFLNQIPVPNPTDPMIFVHHFSPALNEILFLHYGHDDKPHALRVFVKDNASNFLEAFNDGILRGFMWVGGSGANLASGRGGC</sequence>
<protein>
    <submittedName>
        <fullName evidence="1">Uncharacterized protein</fullName>
    </submittedName>
</protein>
<dbReference type="EMBL" id="QKWP01001528">
    <property type="protein sequence ID" value="RIB08294.1"/>
    <property type="molecule type" value="Genomic_DNA"/>
</dbReference>
<comment type="caution">
    <text evidence="1">The sequence shown here is derived from an EMBL/GenBank/DDBJ whole genome shotgun (WGS) entry which is preliminary data.</text>
</comment>
<evidence type="ECO:0000313" key="1">
    <source>
        <dbReference type="EMBL" id="RIB08294.1"/>
    </source>
</evidence>